<organism evidence="2 3">
    <name type="scientific">Actinia tenebrosa</name>
    <name type="common">Australian red waratah sea anemone</name>
    <dbReference type="NCBI Taxonomy" id="6105"/>
    <lineage>
        <taxon>Eukaryota</taxon>
        <taxon>Metazoa</taxon>
        <taxon>Cnidaria</taxon>
        <taxon>Anthozoa</taxon>
        <taxon>Hexacorallia</taxon>
        <taxon>Actiniaria</taxon>
        <taxon>Actiniidae</taxon>
        <taxon>Actinia</taxon>
    </lineage>
</organism>
<proteinExistence type="inferred from homology"/>
<name>A0A6P8IV51_ACTTE</name>
<keyword evidence="2" id="KW-1185">Reference proteome</keyword>
<evidence type="ECO:0000256" key="1">
    <source>
        <dbReference type="ARBA" id="ARBA00006298"/>
    </source>
</evidence>
<dbReference type="AlphaFoldDB" id="A0A6P8IV51"/>
<sequence length="525" mass="59832">MKLHKDGLELGKDLEPTVPQHSDGFALLAAHLLLDVNQEKGTNEMVWHLFILLESALKASPSNHHIKMLLLRIYSLMGGCGPSMSLFDRMEIKHIQLDTLGYLATRYLYFQGHFEAALSLYTTTLKYFFGNQKDTPEYFIAAYKYGSFEKIPEFESFRTRLNLSVHFSTVTYEKLMMETLQRTKSLADAQSYFEESKMIEKCSATKEWTTDLRDNRDLHIFATCDPPYKSLTKEQEVHSFEQEVFWIRLRCLILRGLAQAVSLVQRPMLNNVKSEEPVPITSSLEETIAALEQLLADIDKHPGLQEMLPFLSPPPSHLHTTRKGKHGNVVLESLRMCQLSSLLQQGSSESQEDHCKKIIAIIHFITYTIQDDLKLCISSLTVENGEKQMFNGHALEPLVHLVESFSHLVLLTSVSCSLLHKVITTKKSKKKGPASHVVELREACKKYIELLKSSSAELHSTLENIQLTELSKDLLELSLTEVDKETNSSVATEIWEKLQTSYTQSIKEIKELLNTKMNFAKTLHL</sequence>
<dbReference type="PANTHER" id="PTHR22767:SF3">
    <property type="entry name" value="N-ALPHA-ACETYLTRANSFERASE 25, NATB AUXILIARY SUBUNIT"/>
    <property type="match status" value="1"/>
</dbReference>
<accession>A0A6P8IV51</accession>
<evidence type="ECO:0000313" key="2">
    <source>
        <dbReference type="Proteomes" id="UP000515163"/>
    </source>
</evidence>
<dbReference type="GO" id="GO:0031416">
    <property type="term" value="C:NatB complex"/>
    <property type="evidence" value="ECO:0007669"/>
    <property type="project" value="TreeGrafter"/>
</dbReference>
<dbReference type="OrthoDB" id="6021176at2759"/>
<dbReference type="InterPro" id="IPR019183">
    <property type="entry name" value="NAA25_NatB_aux_su"/>
</dbReference>
<dbReference type="FunCoup" id="A0A6P8IV51">
    <property type="interactions" value="3030"/>
</dbReference>
<dbReference type="KEGG" id="aten:116305216"/>
<dbReference type="PANTHER" id="PTHR22767">
    <property type="entry name" value="N-TERMINAL ACETYLTRANSFERASE-RELATED"/>
    <property type="match status" value="1"/>
</dbReference>
<dbReference type="GeneID" id="116305216"/>
<reference evidence="3" key="1">
    <citation type="submission" date="2025-08" db="UniProtKB">
        <authorList>
            <consortium name="RefSeq"/>
        </authorList>
    </citation>
    <scope>IDENTIFICATION</scope>
</reference>
<dbReference type="Proteomes" id="UP000515163">
    <property type="component" value="Unplaced"/>
</dbReference>
<dbReference type="InParanoid" id="A0A6P8IV51"/>
<dbReference type="RefSeq" id="XP_031570934.1">
    <property type="nucleotide sequence ID" value="XM_031715074.1"/>
</dbReference>
<protein>
    <submittedName>
        <fullName evidence="3">N-alpha-acetyltransferase 25, NatB auxiliary subunit-like</fullName>
    </submittedName>
</protein>
<comment type="similarity">
    <text evidence="1">Belongs to the MDM20/NAA25 family.</text>
</comment>
<dbReference type="Pfam" id="PF09797">
    <property type="entry name" value="NatB_MDM20"/>
    <property type="match status" value="1"/>
</dbReference>
<gene>
    <name evidence="3" type="primary">LOC116305216</name>
</gene>
<evidence type="ECO:0000313" key="3">
    <source>
        <dbReference type="RefSeq" id="XP_031570934.1"/>
    </source>
</evidence>